<keyword evidence="4 7" id="KW-1133">Transmembrane helix</keyword>
<dbReference type="FunFam" id="1.20.1740.10:FF:000046">
    <property type="entry name" value="Amino-acid permease, putative"/>
    <property type="match status" value="1"/>
</dbReference>
<keyword evidence="9" id="KW-1185">Reference proteome</keyword>
<keyword evidence="2" id="KW-0813">Transport</keyword>
<feature type="transmembrane region" description="Helical" evidence="7">
    <location>
        <begin position="435"/>
        <end position="454"/>
    </location>
</feature>
<evidence type="ECO:0000256" key="3">
    <source>
        <dbReference type="ARBA" id="ARBA00022692"/>
    </source>
</evidence>
<feature type="transmembrane region" description="Helical" evidence="7">
    <location>
        <begin position="262"/>
        <end position="282"/>
    </location>
</feature>
<evidence type="ECO:0000256" key="6">
    <source>
        <dbReference type="SAM" id="MobiDB-lite"/>
    </source>
</evidence>
<dbReference type="Pfam" id="PF13520">
    <property type="entry name" value="AA_permease_2"/>
    <property type="match status" value="1"/>
</dbReference>
<gene>
    <name evidence="8" type="ORF">K432DRAFT_388938</name>
</gene>
<feature type="transmembrane region" description="Helical" evidence="7">
    <location>
        <begin position="303"/>
        <end position="326"/>
    </location>
</feature>
<feature type="transmembrane region" description="Helical" evidence="7">
    <location>
        <begin position="466"/>
        <end position="488"/>
    </location>
</feature>
<dbReference type="PANTHER" id="PTHR45649:SF29">
    <property type="entry name" value="AMINO ACID TRANSPORTER (EUROFUNG)"/>
    <property type="match status" value="1"/>
</dbReference>
<dbReference type="AlphaFoldDB" id="A0A8E2JJV8"/>
<feature type="transmembrane region" description="Helical" evidence="7">
    <location>
        <begin position="217"/>
        <end position="236"/>
    </location>
</feature>
<dbReference type="InterPro" id="IPR002293">
    <property type="entry name" value="AA/rel_permease1"/>
</dbReference>
<evidence type="ECO:0000313" key="9">
    <source>
        <dbReference type="Proteomes" id="UP000250266"/>
    </source>
</evidence>
<dbReference type="OrthoDB" id="4476201at2759"/>
<feature type="transmembrane region" description="Helical" evidence="7">
    <location>
        <begin position="408"/>
        <end position="429"/>
    </location>
</feature>
<keyword evidence="3 7" id="KW-0812">Transmembrane</keyword>
<evidence type="ECO:0000256" key="4">
    <source>
        <dbReference type="ARBA" id="ARBA00022989"/>
    </source>
</evidence>
<protein>
    <submittedName>
        <fullName evidence="8">Amino acid transporter</fullName>
    </submittedName>
</protein>
<feature type="transmembrane region" description="Helical" evidence="7">
    <location>
        <begin position="352"/>
        <end position="375"/>
    </location>
</feature>
<dbReference type="PANTHER" id="PTHR45649">
    <property type="entry name" value="AMINO-ACID PERMEASE BAT1"/>
    <property type="match status" value="1"/>
</dbReference>
<dbReference type="Proteomes" id="UP000250266">
    <property type="component" value="Unassembled WGS sequence"/>
</dbReference>
<dbReference type="GO" id="GO:0015101">
    <property type="term" value="F:organic cation transmembrane transporter activity"/>
    <property type="evidence" value="ECO:0007669"/>
    <property type="project" value="UniProtKB-ARBA"/>
</dbReference>
<accession>A0A8E2JJV8</accession>
<sequence length="586" mass="63110">MAERNLSVASATARRKKSVAEEPVTSILPGGDVPYDPDHEFNPDEEVLAALGYKSEFKREFSLFTTFCVSFAVLGLLPSFASTLFYGMGYAGTAGMTWGWLVAMVGIQCVAMSMAELCSSMPTSGGLYYAAAVLAPPGWGPFAAWITGWSNWMGQVTAAPSVDYGVSAMILAAASVQNPNYTPTNYQTFLLTVFIMIIHGFMSSLPTRWLAQVNSGGSTFNFIALVIVIILIPAGTDRVSRGLEKFTPSSEVWGTIYQGTDFPAGVSVLMSFIGVIWTMSGYDSPFHLAEECSNANIASPRAIVLTSATGGVFGWFLQLVVAYTVVDIDAVLSSSLGQPFAAYLMQCMPQKITLAILALTIIAGFAMGQGCMIAASRVTFAYARDDCFPLSSYWKKVNARTQTPVNAVWFNCVIGILLLFLIFGGVLAIGALFSIGAIAAFVAFTTPIFIRVFFVGNRFRAGPWNLGKFSVVVGTIASAFVALMVPILCLPSTTGADLTPQTMNWTCLVYGGPMLAILIWWFVSARKWFKGPKVNIEHMMLGREGNLVEGEEVKGNDSGSDIAPVELPVDKKIAELEDSNRLTDPK</sequence>
<feature type="transmembrane region" description="Helical" evidence="7">
    <location>
        <begin position="61"/>
        <end position="86"/>
    </location>
</feature>
<dbReference type="PIRSF" id="PIRSF006060">
    <property type="entry name" value="AA_transporter"/>
    <property type="match status" value="1"/>
</dbReference>
<comment type="subcellular location">
    <subcellularLocation>
        <location evidence="1">Membrane</location>
        <topology evidence="1">Multi-pass membrane protein</topology>
    </subcellularLocation>
</comment>
<dbReference type="GO" id="GO:0016020">
    <property type="term" value="C:membrane"/>
    <property type="evidence" value="ECO:0007669"/>
    <property type="project" value="UniProtKB-SubCell"/>
</dbReference>
<feature type="region of interest" description="Disordered" evidence="6">
    <location>
        <begin position="1"/>
        <end position="23"/>
    </location>
</feature>
<name>A0A8E2JJV8_9PEZI</name>
<feature type="transmembrane region" description="Helical" evidence="7">
    <location>
        <begin position="98"/>
        <end position="115"/>
    </location>
</feature>
<evidence type="ECO:0000256" key="7">
    <source>
        <dbReference type="SAM" id="Phobius"/>
    </source>
</evidence>
<evidence type="ECO:0000256" key="2">
    <source>
        <dbReference type="ARBA" id="ARBA00022448"/>
    </source>
</evidence>
<evidence type="ECO:0000256" key="1">
    <source>
        <dbReference type="ARBA" id="ARBA00004141"/>
    </source>
</evidence>
<evidence type="ECO:0000256" key="5">
    <source>
        <dbReference type="ARBA" id="ARBA00023136"/>
    </source>
</evidence>
<evidence type="ECO:0000313" key="8">
    <source>
        <dbReference type="EMBL" id="OCK85128.1"/>
    </source>
</evidence>
<organism evidence="8 9">
    <name type="scientific">Lepidopterella palustris CBS 459.81</name>
    <dbReference type="NCBI Taxonomy" id="1314670"/>
    <lineage>
        <taxon>Eukaryota</taxon>
        <taxon>Fungi</taxon>
        <taxon>Dikarya</taxon>
        <taxon>Ascomycota</taxon>
        <taxon>Pezizomycotina</taxon>
        <taxon>Dothideomycetes</taxon>
        <taxon>Pleosporomycetidae</taxon>
        <taxon>Mytilinidiales</taxon>
        <taxon>Argynnaceae</taxon>
        <taxon>Lepidopterella</taxon>
    </lineage>
</organism>
<proteinExistence type="predicted"/>
<reference evidence="8 9" key="1">
    <citation type="journal article" date="2016" name="Nat. Commun.">
        <title>Ectomycorrhizal ecology is imprinted in the genome of the dominant symbiotic fungus Cenococcum geophilum.</title>
        <authorList>
            <consortium name="DOE Joint Genome Institute"/>
            <person name="Peter M."/>
            <person name="Kohler A."/>
            <person name="Ohm R.A."/>
            <person name="Kuo A."/>
            <person name="Krutzmann J."/>
            <person name="Morin E."/>
            <person name="Arend M."/>
            <person name="Barry K.W."/>
            <person name="Binder M."/>
            <person name="Choi C."/>
            <person name="Clum A."/>
            <person name="Copeland A."/>
            <person name="Grisel N."/>
            <person name="Haridas S."/>
            <person name="Kipfer T."/>
            <person name="LaButti K."/>
            <person name="Lindquist E."/>
            <person name="Lipzen A."/>
            <person name="Maire R."/>
            <person name="Meier B."/>
            <person name="Mihaltcheva S."/>
            <person name="Molinier V."/>
            <person name="Murat C."/>
            <person name="Poggeler S."/>
            <person name="Quandt C.A."/>
            <person name="Sperisen C."/>
            <person name="Tritt A."/>
            <person name="Tisserant E."/>
            <person name="Crous P.W."/>
            <person name="Henrissat B."/>
            <person name="Nehls U."/>
            <person name="Egli S."/>
            <person name="Spatafora J.W."/>
            <person name="Grigoriev I.V."/>
            <person name="Martin F.M."/>
        </authorList>
    </citation>
    <scope>NUCLEOTIDE SEQUENCE [LARGE SCALE GENOMIC DNA]</scope>
    <source>
        <strain evidence="8 9">CBS 459.81</strain>
    </source>
</reference>
<dbReference type="Gene3D" id="1.20.1740.10">
    <property type="entry name" value="Amino acid/polyamine transporter I"/>
    <property type="match status" value="1"/>
</dbReference>
<keyword evidence="5 7" id="KW-0472">Membrane</keyword>
<feature type="transmembrane region" description="Helical" evidence="7">
    <location>
        <begin position="503"/>
        <end position="523"/>
    </location>
</feature>
<feature type="transmembrane region" description="Helical" evidence="7">
    <location>
        <begin position="127"/>
        <end position="146"/>
    </location>
</feature>
<dbReference type="EMBL" id="KV744824">
    <property type="protein sequence ID" value="OCK85128.1"/>
    <property type="molecule type" value="Genomic_DNA"/>
</dbReference>
<feature type="transmembrane region" description="Helical" evidence="7">
    <location>
        <begin position="186"/>
        <end position="205"/>
    </location>
</feature>